<evidence type="ECO:0000313" key="2">
    <source>
        <dbReference type="Proteomes" id="UP000287401"/>
    </source>
</evidence>
<dbReference type="InterPro" id="IPR046662">
    <property type="entry name" value="DUF6771"/>
</dbReference>
<protein>
    <submittedName>
        <fullName evidence="1">Uncharacterized protein</fullName>
    </submittedName>
</protein>
<proteinExistence type="predicted"/>
<reference evidence="1 2" key="1">
    <citation type="submission" date="2018-07" db="EMBL/GenBank/DDBJ databases">
        <title>Genomic and Epidemiologic Investigation of an Indolent Hospital Outbreak.</title>
        <authorList>
            <person name="Johnson R.C."/>
            <person name="Deming C."/>
            <person name="Conlan S."/>
            <person name="Zellmer C.J."/>
            <person name="Michelin A.V."/>
            <person name="Lee-Lin S."/>
            <person name="Thomas P.J."/>
            <person name="Park M."/>
            <person name="Weingarten R.A."/>
            <person name="Less J."/>
            <person name="Dekker J.P."/>
            <person name="Frank K.M."/>
            <person name="Musser K.A."/>
            <person name="Mcquiston J.R."/>
            <person name="Henderson D.K."/>
            <person name="Lau A.F."/>
            <person name="Palmore T.N."/>
            <person name="Segre J.A."/>
        </authorList>
    </citation>
    <scope>NUCLEOTIDE SEQUENCE [LARGE SCALE GENOMIC DNA]</scope>
    <source>
        <strain evidence="1 2">SK-NIH.Env6_1116</strain>
    </source>
</reference>
<accession>A0A430BAU4</accession>
<name>A0A430BAU4_SPHYA</name>
<dbReference type="AlphaFoldDB" id="A0A430BAU4"/>
<evidence type="ECO:0000313" key="1">
    <source>
        <dbReference type="EMBL" id="RSU45682.1"/>
    </source>
</evidence>
<dbReference type="Pfam" id="PF20561">
    <property type="entry name" value="DUF6771"/>
    <property type="match status" value="1"/>
</dbReference>
<organism evidence="1 2">
    <name type="scientific">Sphingobium yanoikuyae</name>
    <name type="common">Sphingomonas yanoikuyae</name>
    <dbReference type="NCBI Taxonomy" id="13690"/>
    <lineage>
        <taxon>Bacteria</taxon>
        <taxon>Pseudomonadati</taxon>
        <taxon>Pseudomonadota</taxon>
        <taxon>Alphaproteobacteria</taxon>
        <taxon>Sphingomonadales</taxon>
        <taxon>Sphingomonadaceae</taxon>
        <taxon>Sphingobium</taxon>
    </lineage>
</organism>
<dbReference type="EMBL" id="QRAL01000073">
    <property type="protein sequence ID" value="RSU45682.1"/>
    <property type="molecule type" value="Genomic_DNA"/>
</dbReference>
<sequence>MFTTNALPRQPRPGIDECMTEPVQAAILAVIERAPMWIKQDLTSKDPGARVRAEESLAMIIADAISKQSEQPE</sequence>
<gene>
    <name evidence="1" type="ORF">DAH51_27325</name>
</gene>
<comment type="caution">
    <text evidence="1">The sequence shown here is derived from an EMBL/GenBank/DDBJ whole genome shotgun (WGS) entry which is preliminary data.</text>
</comment>
<dbReference type="Proteomes" id="UP000287401">
    <property type="component" value="Unassembled WGS sequence"/>
</dbReference>